<feature type="compositionally biased region" description="Basic and acidic residues" evidence="2">
    <location>
        <begin position="608"/>
        <end position="628"/>
    </location>
</feature>
<feature type="domain" description="BRCT" evidence="3">
    <location>
        <begin position="8"/>
        <end position="82"/>
    </location>
</feature>
<feature type="region of interest" description="Disordered" evidence="2">
    <location>
        <begin position="604"/>
        <end position="650"/>
    </location>
</feature>
<dbReference type="PROSITE" id="PS50172">
    <property type="entry name" value="BRCT"/>
    <property type="match status" value="3"/>
</dbReference>
<sequence>MQAENAPQLQGPFSGVKFSSTSIPSTIKKELRTDITSMGGIFFDDLMADVNVLIVGDHDTEKYKFCAKRRCDIKFVKAEAIYTLFDKWKQGEDFDSSILEQYISPVFDRISICMSRLSNVEGELFNKAYISTLIKDNKGTPTESLLMSTSFVVTTEKAGKRFEKALEWGIPVVHPRWVLDSVRRGAILESTYYDITKNDPSSMGEGSCIVWDQVPPEEFDLYDTSNPVYVKSQQAYRHSSIRQKYTTSVNSGANNLLSGLCFLTYGFTEAQMAKLGEIITQKGGNLVDSYENAVTHLLIPSSMPFKAVPGRLKQLIGTHDMAVVNEWFLDRSLFYKQLKFDSWSIPRNFTNLDLKLKISVSGFSGVEFFHVSKLIEVLGCELVEVFQPDCNLLAVNLYSVGLNKSNSPKLFQYKYADILSCRPHSQTSNKSTKAKINAAKKWGIPVISLAYLWEISEQGKLPNLLDYRWCIFGPRSSIPAHNFIEYARGVNGKGKDEDARGNDVKKNEIVRENEDNVKENGIVKENEDNVKQNEDNIKENEDNVKKNTTTAQNVEDTPRIPSPKKKTKRKWPRLVGTALKSQLKLGPLALPSFTSKKSLLQGAFSSTDLKDGGQEEKGQKEKDQKEADESQVPEIRYDISPVRAKRRRRK</sequence>
<dbReference type="SUPFAM" id="SSF52113">
    <property type="entry name" value="BRCT domain"/>
    <property type="match status" value="4"/>
</dbReference>
<dbReference type="EMBL" id="CP063134">
    <property type="protein sequence ID" value="QOU19383.1"/>
    <property type="molecule type" value="Genomic_DNA"/>
</dbReference>
<reference evidence="4" key="2">
    <citation type="journal article" name="BMC Genomics">
        <title>New genome assemblies reveal patterns of domestication and adaptation across Brettanomyces (Dekkera) species.</title>
        <authorList>
            <person name="Roach M.J."/>
            <person name="Borneman A.R."/>
        </authorList>
    </citation>
    <scope>NUCLEOTIDE SEQUENCE</scope>
    <source>
        <strain evidence="4">UCD 2041</strain>
    </source>
</reference>
<evidence type="ECO:0000256" key="2">
    <source>
        <dbReference type="SAM" id="MobiDB-lite"/>
    </source>
</evidence>
<dbReference type="GO" id="GO:0007095">
    <property type="term" value="P:mitotic G2 DNA damage checkpoint signaling"/>
    <property type="evidence" value="ECO:0007669"/>
    <property type="project" value="TreeGrafter"/>
</dbReference>
<proteinExistence type="predicted"/>
<dbReference type="PANTHER" id="PTHR13561:SF20">
    <property type="entry name" value="DNA TOPOISOMERASE 2-BINDING PROTEIN 1"/>
    <property type="match status" value="1"/>
</dbReference>
<feature type="compositionally biased region" description="Polar residues" evidence="2">
    <location>
        <begin position="546"/>
        <end position="555"/>
    </location>
</feature>
<dbReference type="SMART" id="SM00292">
    <property type="entry name" value="BRCT"/>
    <property type="match status" value="4"/>
</dbReference>
<protein>
    <recommendedName>
        <fullName evidence="3">BRCT domain-containing protein</fullName>
    </recommendedName>
</protein>
<dbReference type="PANTHER" id="PTHR13561">
    <property type="entry name" value="DNA REPLICATION REGULATOR DPB11-RELATED"/>
    <property type="match status" value="1"/>
</dbReference>
<dbReference type="Proteomes" id="UP000663131">
    <property type="component" value="Chromosome 6"/>
</dbReference>
<feature type="domain" description="BRCT" evidence="3">
    <location>
        <begin position="252"/>
        <end position="345"/>
    </location>
</feature>
<dbReference type="GO" id="GO:0033314">
    <property type="term" value="P:mitotic DNA replication checkpoint signaling"/>
    <property type="evidence" value="ECO:0007669"/>
    <property type="project" value="TreeGrafter"/>
</dbReference>
<evidence type="ECO:0000313" key="4">
    <source>
        <dbReference type="EMBL" id="QOU19383.1"/>
    </source>
</evidence>
<feature type="compositionally biased region" description="Basic residues" evidence="2">
    <location>
        <begin position="562"/>
        <end position="572"/>
    </location>
</feature>
<dbReference type="CDD" id="cd00027">
    <property type="entry name" value="BRCT"/>
    <property type="match status" value="1"/>
</dbReference>
<reference evidence="4" key="1">
    <citation type="submission" date="2020-10" db="EMBL/GenBank/DDBJ databases">
        <authorList>
            <person name="Palmer J.M."/>
        </authorList>
    </citation>
    <scope>NUCLEOTIDE SEQUENCE</scope>
    <source>
        <strain evidence="4">UCD 2041</strain>
    </source>
</reference>
<feature type="region of interest" description="Disordered" evidence="2">
    <location>
        <begin position="1"/>
        <end position="20"/>
    </location>
</feature>
<feature type="domain" description="BRCT" evidence="3">
    <location>
        <begin position="102"/>
        <end position="195"/>
    </location>
</feature>
<evidence type="ECO:0000313" key="5">
    <source>
        <dbReference type="Proteomes" id="UP000663131"/>
    </source>
</evidence>
<feature type="compositionally biased region" description="Basic and acidic residues" evidence="2">
    <location>
        <begin position="517"/>
        <end position="545"/>
    </location>
</feature>
<evidence type="ECO:0000259" key="3">
    <source>
        <dbReference type="PROSITE" id="PS50172"/>
    </source>
</evidence>
<feature type="region of interest" description="Disordered" evidence="2">
    <location>
        <begin position="517"/>
        <end position="572"/>
    </location>
</feature>
<dbReference type="Pfam" id="PF00533">
    <property type="entry name" value="BRCT"/>
    <property type="match status" value="2"/>
</dbReference>
<dbReference type="InterPro" id="IPR036420">
    <property type="entry name" value="BRCT_dom_sf"/>
</dbReference>
<dbReference type="OrthoDB" id="251770at2759"/>
<dbReference type="AlphaFoldDB" id="A0A871R023"/>
<organism evidence="4 5">
    <name type="scientific">Dekkera bruxellensis</name>
    <name type="common">Brettanomyces custersii</name>
    <dbReference type="NCBI Taxonomy" id="5007"/>
    <lineage>
        <taxon>Eukaryota</taxon>
        <taxon>Fungi</taxon>
        <taxon>Dikarya</taxon>
        <taxon>Ascomycota</taxon>
        <taxon>Saccharomycotina</taxon>
        <taxon>Pichiomycetes</taxon>
        <taxon>Pichiales</taxon>
        <taxon>Pichiaceae</taxon>
        <taxon>Brettanomyces</taxon>
    </lineage>
</organism>
<gene>
    <name evidence="4" type="ORF">BRETT_003530</name>
</gene>
<dbReference type="Gene3D" id="3.40.50.10190">
    <property type="entry name" value="BRCT domain"/>
    <property type="match status" value="4"/>
</dbReference>
<evidence type="ECO:0000256" key="1">
    <source>
        <dbReference type="ARBA" id="ARBA00022737"/>
    </source>
</evidence>
<name>A0A871R023_DEKBR</name>
<dbReference type="GeneID" id="64575453"/>
<dbReference type="InterPro" id="IPR001357">
    <property type="entry name" value="BRCT_dom"/>
</dbReference>
<accession>A0A871R023</accession>
<dbReference type="RefSeq" id="XP_041135876.1">
    <property type="nucleotide sequence ID" value="XM_041282037.1"/>
</dbReference>
<dbReference type="GO" id="GO:0006270">
    <property type="term" value="P:DNA replication initiation"/>
    <property type="evidence" value="ECO:0007669"/>
    <property type="project" value="TreeGrafter"/>
</dbReference>
<keyword evidence="1" id="KW-0677">Repeat</keyword>
<dbReference type="KEGG" id="bbrx:BRETT_003530"/>